<dbReference type="eggNOG" id="ENOG502ZHMW">
    <property type="taxonomic scope" value="Bacteria"/>
</dbReference>
<gene>
    <name evidence="2" type="ordered locus">Thein_1884</name>
</gene>
<proteinExistence type="predicted"/>
<dbReference type="PaxDb" id="667014-Thein_1884"/>
<keyword evidence="1" id="KW-1133">Transmembrane helix</keyword>
<dbReference type="KEGG" id="tid:Thein_1884"/>
<dbReference type="STRING" id="667014.Thein_1884"/>
<evidence type="ECO:0000313" key="2">
    <source>
        <dbReference type="EMBL" id="AEH45739.1"/>
    </source>
</evidence>
<evidence type="ECO:0000313" key="3">
    <source>
        <dbReference type="Proteomes" id="UP000006793"/>
    </source>
</evidence>
<reference evidence="3" key="1">
    <citation type="submission" date="2011-04" db="EMBL/GenBank/DDBJ databases">
        <title>The complete genome of Thermodesulfatator indicus DSM 15286.</title>
        <authorList>
            <person name="Lucas S."/>
            <person name="Copeland A."/>
            <person name="Lapidus A."/>
            <person name="Bruce D."/>
            <person name="Goodwin L."/>
            <person name="Pitluck S."/>
            <person name="Peters L."/>
            <person name="Kyrpides N."/>
            <person name="Mavromatis K."/>
            <person name="Pagani I."/>
            <person name="Ivanova N."/>
            <person name="Saunders L."/>
            <person name="Detter J.C."/>
            <person name="Tapia R."/>
            <person name="Han C."/>
            <person name="Land M."/>
            <person name="Hauser L."/>
            <person name="Markowitz V."/>
            <person name="Cheng J.-F."/>
            <person name="Hugenholtz P."/>
            <person name="Woyke T."/>
            <person name="Wu D."/>
            <person name="Spring S."/>
            <person name="Schroeder M."/>
            <person name="Brambilla E."/>
            <person name="Klenk H.-P."/>
            <person name="Eisen J.A."/>
        </authorList>
    </citation>
    <scope>NUCLEOTIDE SEQUENCE [LARGE SCALE GENOMIC DNA]</scope>
    <source>
        <strain evidence="3">DSM 15286 / JCM 11887 / CIR29812</strain>
    </source>
</reference>
<protein>
    <submittedName>
        <fullName evidence="2">Fimbrial assembly family protein</fullName>
    </submittedName>
</protein>
<dbReference type="HOGENOM" id="CLU_631544_0_0_0"/>
<reference evidence="2 3" key="2">
    <citation type="journal article" date="2012" name="Stand. Genomic Sci.">
        <title>Complete genome sequence of the thermophilic sulfate-reducing ocean bacterium Thermodesulfatator indicus type strain (CIR29812(T)).</title>
        <authorList>
            <person name="Anderson I."/>
            <person name="Saunders E."/>
            <person name="Lapidus A."/>
            <person name="Nolan M."/>
            <person name="Lucas S."/>
            <person name="Tice H."/>
            <person name="Del Rio T.G."/>
            <person name="Cheng J.F."/>
            <person name="Han C."/>
            <person name="Tapia R."/>
            <person name="Goodwin L.A."/>
            <person name="Pitluck S."/>
            <person name="Liolios K."/>
            <person name="Mavromatis K."/>
            <person name="Pagani I."/>
            <person name="Ivanova N."/>
            <person name="Mikhailova N."/>
            <person name="Pati A."/>
            <person name="Chen A."/>
            <person name="Palaniappan K."/>
            <person name="Land M."/>
            <person name="Hauser L."/>
            <person name="Jeffries C.D."/>
            <person name="Chang Y.J."/>
            <person name="Brambilla E.M."/>
            <person name="Rohde M."/>
            <person name="Spring S."/>
            <person name="Goker M."/>
            <person name="Detter J.C."/>
            <person name="Woyke T."/>
            <person name="Bristow J."/>
            <person name="Eisen J.A."/>
            <person name="Markowitz V."/>
            <person name="Hugenholtz P."/>
            <person name="Kyrpides N.C."/>
            <person name="Klenk H.P."/>
        </authorList>
    </citation>
    <scope>NUCLEOTIDE SEQUENCE [LARGE SCALE GENOMIC DNA]</scope>
    <source>
        <strain evidence="3">DSM 15286 / JCM 11887 / CIR29812</strain>
    </source>
</reference>
<keyword evidence="1" id="KW-0812">Transmembrane</keyword>
<keyword evidence="3" id="KW-1185">Reference proteome</keyword>
<evidence type="ECO:0000256" key="1">
    <source>
        <dbReference type="SAM" id="Phobius"/>
    </source>
</evidence>
<name>F8ACA4_THEID</name>
<organism evidence="2 3">
    <name type="scientific">Thermodesulfatator indicus (strain DSM 15286 / JCM 11887 / CIR29812)</name>
    <dbReference type="NCBI Taxonomy" id="667014"/>
    <lineage>
        <taxon>Bacteria</taxon>
        <taxon>Pseudomonadati</taxon>
        <taxon>Thermodesulfobacteriota</taxon>
        <taxon>Thermodesulfobacteria</taxon>
        <taxon>Thermodesulfobacteriales</taxon>
        <taxon>Thermodesulfatatoraceae</taxon>
        <taxon>Thermodesulfatator</taxon>
    </lineage>
</organism>
<dbReference type="RefSeq" id="WP_013908478.1">
    <property type="nucleotide sequence ID" value="NC_015681.1"/>
</dbReference>
<accession>F8ACA4</accession>
<feature type="transmembrane region" description="Helical" evidence="1">
    <location>
        <begin position="279"/>
        <end position="298"/>
    </location>
</feature>
<dbReference type="OrthoDB" id="9777307at2"/>
<dbReference type="InParanoid" id="F8ACA4"/>
<dbReference type="EMBL" id="CP002683">
    <property type="protein sequence ID" value="AEH45739.1"/>
    <property type="molecule type" value="Genomic_DNA"/>
</dbReference>
<dbReference type="AlphaFoldDB" id="F8ACA4"/>
<sequence>MKKLLIVKKEEDSYLFAKLAKRGSKYILLEAPQKTSLKKLKGKQVIAVKYFPELYLGRETLPTGPKELIELQLRERLKELGIFEGTPLIIFHIKEDLKTQLEVNFVAINKFPVEEIISDFQQYETEIKVLTATQLATCYLTLQETDSPVISVYIDKDYGFLAITGFKNIHYLRSIKPIPGSLLTSAQVEEALLAVMDYGDRVLGLNLKGIIAYGPKRELLPETSLPLIRPDFSFIEESFLDTALEYPEFFGLPFVPQELNLLPADYQQYQKHFSIIRKITFAMLVGSILNYGIWFYYYPKVEKIKKEHYTIKSELNKELEKFNKMISPKEIKLIEEEAKIYEKYRKTFKLNEFLAWLSTITPTGVVITETSGKGNNLLVKAECKGDFHYTQQQLTLFLANLKERIDINENQIKLLYDQNKREGNLIIKGIYQRF</sequence>
<dbReference type="Proteomes" id="UP000006793">
    <property type="component" value="Chromosome"/>
</dbReference>
<keyword evidence="1" id="KW-0472">Membrane</keyword>